<evidence type="ECO:0000313" key="2">
    <source>
        <dbReference type="EMBL" id="NOU78009.1"/>
    </source>
</evidence>
<evidence type="ECO:0000259" key="1">
    <source>
        <dbReference type="Pfam" id="PF14267"/>
    </source>
</evidence>
<dbReference type="Pfam" id="PF14267">
    <property type="entry name" value="DUF4357"/>
    <property type="match status" value="1"/>
</dbReference>
<dbReference type="CDD" id="cd10447">
    <property type="entry name" value="GIY-YIG_unchar_2"/>
    <property type="match status" value="1"/>
</dbReference>
<organism evidence="2 3">
    <name type="scientific">Paenibacillus phytohabitans</name>
    <dbReference type="NCBI Taxonomy" id="2654978"/>
    <lineage>
        <taxon>Bacteria</taxon>
        <taxon>Bacillati</taxon>
        <taxon>Bacillota</taxon>
        <taxon>Bacilli</taxon>
        <taxon>Bacillales</taxon>
        <taxon>Paenibacillaceae</taxon>
        <taxon>Paenibacillus</taxon>
    </lineage>
</organism>
<name>A0ABX1YCB1_9BACL</name>
<comment type="caution">
    <text evidence="2">The sequence shown here is derived from an EMBL/GenBank/DDBJ whole genome shotgun (WGS) entry which is preliminary data.</text>
</comment>
<reference evidence="2 3" key="1">
    <citation type="submission" date="2019-10" db="EMBL/GenBank/DDBJ databases">
        <title>Description of Paenibacillus terricola sp. nov.</title>
        <authorList>
            <person name="Carlier A."/>
            <person name="Qi S."/>
        </authorList>
    </citation>
    <scope>NUCLEOTIDE SEQUENCE [LARGE SCALE GENOMIC DNA]</scope>
    <source>
        <strain evidence="2 3">LMG 31459</strain>
    </source>
</reference>
<protein>
    <submittedName>
        <fullName evidence="2">DUF4357 domain-containing protein</fullName>
    </submittedName>
</protein>
<dbReference type="Proteomes" id="UP000596857">
    <property type="component" value="Unassembled WGS sequence"/>
</dbReference>
<accession>A0ABX1YCB1</accession>
<keyword evidence="3" id="KW-1185">Reference proteome</keyword>
<evidence type="ECO:0000313" key="3">
    <source>
        <dbReference type="Proteomes" id="UP000596857"/>
    </source>
</evidence>
<feature type="domain" description="DUF4357" evidence="1">
    <location>
        <begin position="252"/>
        <end position="292"/>
    </location>
</feature>
<dbReference type="InterPro" id="IPR025579">
    <property type="entry name" value="DUF4357"/>
</dbReference>
<gene>
    <name evidence="2" type="ORF">GC101_03850</name>
</gene>
<dbReference type="EMBL" id="WHOB01000016">
    <property type="protein sequence ID" value="NOU78009.1"/>
    <property type="molecule type" value="Genomic_DNA"/>
</dbReference>
<sequence>MQTRGKSINLFLMDGTISGRIKCTLANWTGIAYKIPRIELDKCRGLEVLKQSGVYFLFGLSDDTGESVVYVGQAGVRKNGEGILFRLQEHKHNPVKDYWTEAIVFTTSNDSFGPTEISYLEHRFCNQAIEAKRYVVKNGNSPTQGHVTEEKESELEEFIEYSKIVMGAMGHKVFEPLILNKITAPTLLEEVQVVELLLYLKRKSKKSGQIIEAQCKRTSEGFVVLAGSHIEMIDSESIPPGVKEKRNSAVIDDNGVLTRDILFGSPSYAAAFVVGGHANGLTEWKTSDGRKLKDVEDKE</sequence>
<proteinExistence type="predicted"/>